<keyword evidence="2" id="KW-0067">ATP-binding</keyword>
<protein>
    <submittedName>
        <fullName evidence="4">AAA family ATPase</fullName>
    </submittedName>
</protein>
<keyword evidence="1" id="KW-0547">Nucleotide-binding</keyword>
<dbReference type="Proteomes" id="UP001576774">
    <property type="component" value="Unassembled WGS sequence"/>
</dbReference>
<feature type="domain" description="ATPase AAA-type core" evidence="3">
    <location>
        <begin position="268"/>
        <end position="398"/>
    </location>
</feature>
<gene>
    <name evidence="4" type="ORF">ACE1CC_11745</name>
</gene>
<dbReference type="Pfam" id="PF00004">
    <property type="entry name" value="AAA"/>
    <property type="match status" value="1"/>
</dbReference>
<comment type="caution">
    <text evidence="4">The sequence shown here is derived from an EMBL/GenBank/DDBJ whole genome shotgun (WGS) entry which is preliminary data.</text>
</comment>
<organism evidence="4 5">
    <name type="scientific">Floridaenema aerugineum BLCC-F46</name>
    <dbReference type="NCBI Taxonomy" id="3153654"/>
    <lineage>
        <taxon>Bacteria</taxon>
        <taxon>Bacillati</taxon>
        <taxon>Cyanobacteriota</taxon>
        <taxon>Cyanophyceae</taxon>
        <taxon>Oscillatoriophycideae</taxon>
        <taxon>Aerosakkonematales</taxon>
        <taxon>Aerosakkonemataceae</taxon>
        <taxon>Floridanema</taxon>
        <taxon>Floridanema aerugineum</taxon>
    </lineage>
</organism>
<dbReference type="RefSeq" id="WP_413270643.1">
    <property type="nucleotide sequence ID" value="NZ_JBHFNQ010000090.1"/>
</dbReference>
<proteinExistence type="predicted"/>
<dbReference type="PANTHER" id="PTHR23073">
    <property type="entry name" value="26S PROTEASOME REGULATORY SUBUNIT"/>
    <property type="match status" value="1"/>
</dbReference>
<dbReference type="InterPro" id="IPR027417">
    <property type="entry name" value="P-loop_NTPase"/>
</dbReference>
<evidence type="ECO:0000256" key="2">
    <source>
        <dbReference type="ARBA" id="ARBA00022840"/>
    </source>
</evidence>
<accession>A0ABV4X449</accession>
<sequence length="402" mass="46455">MPFGYFGNNEENYSQNNHQSKGLLGAGWRPLSRQFNLEYFLHLVWNDNNELTQKTADVISDLANALGRNEYTWWANLLNVFSDNVKYEIDVFWNYLTPEPSMPDYRFKDVLTTETPINQSVSRDSIPIDYVLNRLQEITVKKILEILGRPDIITQYFMERYYYYPVSQFSNWERLETPGTIYAYWSKYQVWLQIESYEKGRRWYSLMAKNLAPLINKATYNLAVILSGYKSRVGQVNSLFPIRSFPEDIQGFTDKVQQAVLDQNQLAVLVHGEPGTGKTAWTQAVAKEILMPLGFVIFILDHDAVENFIPPSYLERICLIINEADNLAQDRGSAAAQGNTRTEHILSLLDGTLYQSVIEEGGIQQQQKFVVLLTCNTTERLDPAMLRKGRVDLMYEFGHKFV</sequence>
<dbReference type="SUPFAM" id="SSF52540">
    <property type="entry name" value="P-loop containing nucleoside triphosphate hydrolases"/>
    <property type="match status" value="1"/>
</dbReference>
<dbReference type="InterPro" id="IPR003959">
    <property type="entry name" value="ATPase_AAA_core"/>
</dbReference>
<evidence type="ECO:0000256" key="1">
    <source>
        <dbReference type="ARBA" id="ARBA00022741"/>
    </source>
</evidence>
<evidence type="ECO:0000313" key="4">
    <source>
        <dbReference type="EMBL" id="MFB2877545.1"/>
    </source>
</evidence>
<keyword evidence="5" id="KW-1185">Reference proteome</keyword>
<dbReference type="Gene3D" id="3.40.50.300">
    <property type="entry name" value="P-loop containing nucleotide triphosphate hydrolases"/>
    <property type="match status" value="1"/>
</dbReference>
<evidence type="ECO:0000313" key="5">
    <source>
        <dbReference type="Proteomes" id="UP001576774"/>
    </source>
</evidence>
<name>A0ABV4X449_9CYAN</name>
<reference evidence="4 5" key="1">
    <citation type="submission" date="2024-09" db="EMBL/GenBank/DDBJ databases">
        <title>Floridaenema gen nov. (Aerosakkonemataceae, Aerosakkonematales ord. nov., Cyanobacteria) from benthic tropical and subtropical fresh waters, with the description of four new species.</title>
        <authorList>
            <person name="Moretto J.A."/>
            <person name="Berthold D.E."/>
            <person name="Lefler F.W."/>
            <person name="Huang I.-S."/>
            <person name="Laughinghouse H. IV."/>
        </authorList>
    </citation>
    <scope>NUCLEOTIDE SEQUENCE [LARGE SCALE GENOMIC DNA]</scope>
    <source>
        <strain evidence="4 5">BLCC-F46</strain>
    </source>
</reference>
<dbReference type="InterPro" id="IPR050221">
    <property type="entry name" value="26S_Proteasome_ATPase"/>
</dbReference>
<evidence type="ECO:0000259" key="3">
    <source>
        <dbReference type="Pfam" id="PF00004"/>
    </source>
</evidence>
<dbReference type="EMBL" id="JBHFNQ010000090">
    <property type="protein sequence ID" value="MFB2877545.1"/>
    <property type="molecule type" value="Genomic_DNA"/>
</dbReference>